<keyword evidence="3" id="KW-1185">Reference proteome</keyword>
<keyword evidence="1" id="KW-1133">Transmembrane helix</keyword>
<name>A0A9W4QVS2_PSEHA</name>
<organism evidence="2 3">
    <name type="scientific">Pseudoalteromonas haloplanktis</name>
    <name type="common">Alteromonas haloplanktis</name>
    <dbReference type="NCBI Taxonomy" id="228"/>
    <lineage>
        <taxon>Bacteria</taxon>
        <taxon>Pseudomonadati</taxon>
        <taxon>Pseudomonadota</taxon>
        <taxon>Gammaproteobacteria</taxon>
        <taxon>Alteromonadales</taxon>
        <taxon>Pseudoalteromonadaceae</taxon>
        <taxon>Pseudoalteromonas</taxon>
    </lineage>
</organism>
<evidence type="ECO:0000313" key="3">
    <source>
        <dbReference type="Proteomes" id="UP001152447"/>
    </source>
</evidence>
<evidence type="ECO:0000313" key="2">
    <source>
        <dbReference type="EMBL" id="CAH9055438.1"/>
    </source>
</evidence>
<evidence type="ECO:0000256" key="1">
    <source>
        <dbReference type="SAM" id="Phobius"/>
    </source>
</evidence>
<gene>
    <name evidence="2" type="ORF">PSEHALCIP103_01238</name>
</gene>
<dbReference type="Proteomes" id="UP001152447">
    <property type="component" value="Unassembled WGS sequence"/>
</dbReference>
<dbReference type="AlphaFoldDB" id="A0A9W4QVS2"/>
<comment type="caution">
    <text evidence="2">The sequence shown here is derived from an EMBL/GenBank/DDBJ whole genome shotgun (WGS) entry which is preliminary data.</text>
</comment>
<accession>A0A9W4QVS2</accession>
<dbReference type="RefSeq" id="WP_262976402.1">
    <property type="nucleotide sequence ID" value="NZ_CAMAPB010000013.1"/>
</dbReference>
<feature type="transmembrane region" description="Helical" evidence="1">
    <location>
        <begin position="6"/>
        <end position="24"/>
    </location>
</feature>
<keyword evidence="1" id="KW-0472">Membrane</keyword>
<proteinExistence type="predicted"/>
<sequence>MDIFSLAVGFVVGGFTGAAGTFYGNKFTDQRRRKENTKAEFNQWESLKLKFPTIIEEMIEDVKNPDFAGVRTFLLNVAGLQ</sequence>
<reference evidence="2" key="1">
    <citation type="submission" date="2022-07" db="EMBL/GenBank/DDBJ databases">
        <authorList>
            <person name="Criscuolo A."/>
        </authorList>
    </citation>
    <scope>NUCLEOTIDE SEQUENCE</scope>
    <source>
        <strain evidence="2">CIP103197</strain>
    </source>
</reference>
<protein>
    <submittedName>
        <fullName evidence="2">Uncharacterized protein</fullName>
    </submittedName>
</protein>
<keyword evidence="1" id="KW-0812">Transmembrane</keyword>
<dbReference type="EMBL" id="CAMAPB010000013">
    <property type="protein sequence ID" value="CAH9055438.1"/>
    <property type="molecule type" value="Genomic_DNA"/>
</dbReference>